<dbReference type="RefSeq" id="YP_008083071.1">
    <property type="nucleotide sequence ID" value="NC_021471.1"/>
</dbReference>
<dbReference type="GeneID" id="16151503"/>
<evidence type="ECO:0000313" key="2">
    <source>
        <dbReference type="Proteomes" id="UP000014319"/>
    </source>
</evidence>
<name>R9QSS6_9CAUD</name>
<proteinExistence type="predicted"/>
<dbReference type="KEGG" id="vg:16151503"/>
<accession>R9QSS6</accession>
<keyword evidence="2" id="KW-1185">Reference proteome</keyword>
<evidence type="ECO:0000313" key="1">
    <source>
        <dbReference type="EMBL" id="AGC34566.1"/>
    </source>
</evidence>
<protein>
    <submittedName>
        <fullName evidence="1">Uncharacterized protein</fullName>
    </submittedName>
</protein>
<sequence length="142" mass="15815">MAIDWLTVRADPIEAAEHGVDATDTFETLYIGPRTADRISYPAAEVLPQATERTSGNEFQHTLFTNLYFNRSRGLDYVDEVLHVISDVITETLAAFARTETAISYVPGSIEDYAGELDDTLVLLVSVRWEVTTTVELADTDR</sequence>
<gene>
    <name evidence="1" type="primary">21</name>
    <name evidence="1" type="ORF">HSTV1_21</name>
</gene>
<organism evidence="1 2">
    <name type="scientific">Haloarcula sinaiiensis tailed virus 1</name>
    <dbReference type="NCBI Taxonomy" id="1262530"/>
    <lineage>
        <taxon>Viruses</taxon>
        <taxon>Duplodnaviria</taxon>
        <taxon>Heunggongvirae</taxon>
        <taxon>Uroviricota</taxon>
        <taxon>Caudoviricetes</taxon>
        <taxon>Kirjokansivirales</taxon>
        <taxon>Shortaselviridae</taxon>
        <taxon>Lonfivirus</taxon>
        <taxon>Lonfivirus codicilli</taxon>
        <taxon>Lonfivirus HSTV1</taxon>
    </lineage>
</organism>
<dbReference type="EMBL" id="KC117378">
    <property type="protein sequence ID" value="AGC34566.1"/>
    <property type="molecule type" value="Genomic_DNA"/>
</dbReference>
<dbReference type="Proteomes" id="UP000014319">
    <property type="component" value="Genome"/>
</dbReference>
<reference evidence="1 2" key="1">
    <citation type="journal article" date="2013" name="Proc. Natl. Acad. Sci. U.S.A.">
        <title>Structure of the archaeal head-tailed virus HSTV-1 completes the HK97 fold story.</title>
        <authorList>
            <person name="Pietila M.K."/>
            <person name="Laurinmaki P."/>
            <person name="Russell D.A."/>
            <person name="Ko C.C."/>
            <person name="Jacobs-Sera D."/>
            <person name="Hendrix R.W."/>
            <person name="Bamford D.H."/>
            <person name="Butcher S.J."/>
        </authorList>
    </citation>
    <scope>NUCLEOTIDE SEQUENCE [LARGE SCALE GENOMIC DNA]</scope>
</reference>